<organism evidence="1 2">
    <name type="scientific">Microbacterium oxydans</name>
    <dbReference type="NCBI Taxonomy" id="82380"/>
    <lineage>
        <taxon>Bacteria</taxon>
        <taxon>Bacillati</taxon>
        <taxon>Actinomycetota</taxon>
        <taxon>Actinomycetes</taxon>
        <taxon>Micrococcales</taxon>
        <taxon>Microbacteriaceae</taxon>
        <taxon>Microbacterium</taxon>
    </lineage>
</organism>
<dbReference type="Proteomes" id="UP000274841">
    <property type="component" value="Chromosome"/>
</dbReference>
<protein>
    <submittedName>
        <fullName evidence="1">Uncharacterized protein</fullName>
    </submittedName>
</protein>
<dbReference type="EMBL" id="CP031422">
    <property type="protein sequence ID" value="AZS38748.1"/>
    <property type="molecule type" value="Genomic_DNA"/>
</dbReference>
<accession>A0A3Q9J0Y2</accession>
<gene>
    <name evidence="1" type="ORF">CVS54_00045</name>
</gene>
<dbReference type="KEGG" id="moy:CVS54_00045"/>
<proteinExistence type="predicted"/>
<reference evidence="1 2" key="1">
    <citation type="submission" date="2018-08" db="EMBL/GenBank/DDBJ databases">
        <title>Microbacterium oxydans strain HG3.</title>
        <authorList>
            <person name="ORTET P."/>
        </authorList>
    </citation>
    <scope>NUCLEOTIDE SEQUENCE [LARGE SCALE GENOMIC DNA]</scope>
    <source>
        <strain evidence="1 2">HG3</strain>
    </source>
</reference>
<evidence type="ECO:0000313" key="2">
    <source>
        <dbReference type="Proteomes" id="UP000274841"/>
    </source>
</evidence>
<evidence type="ECO:0000313" key="1">
    <source>
        <dbReference type="EMBL" id="AZS38748.1"/>
    </source>
</evidence>
<sequence>MRGRAGEADLTMRIRPTELCRTPPETLNGDQFIARLGSVGLGSTSYVVGRRDPHAPDWIVLDYATGAHERVWRHTGGDAAGVLTYVLVDDDSSKGYVSAA</sequence>
<dbReference type="AlphaFoldDB" id="A0A3Q9J0Y2"/>
<name>A0A3Q9J0Y2_9MICO</name>
<dbReference type="RefSeq" id="WP_046748013.1">
    <property type="nucleotide sequence ID" value="NZ_CP031422.1"/>
</dbReference>